<sequence>MCSPVTCRVCGKTTWSGCGQHVAQVKAMVPASQWCGGQHSDAELSAAKPKGKFGIFGR</sequence>
<proteinExistence type="predicted"/>
<comment type="caution">
    <text evidence="1">The sequence shown here is derived from an EMBL/GenBank/DDBJ whole genome shotgun (WGS) entry which is preliminary data.</text>
</comment>
<dbReference type="EMBL" id="PDJC01000001">
    <property type="protein sequence ID" value="PFG15950.1"/>
    <property type="molecule type" value="Genomic_DNA"/>
</dbReference>
<reference evidence="1 2" key="1">
    <citation type="submission" date="2017-10" db="EMBL/GenBank/DDBJ databases">
        <title>Sequencing the genomes of 1000 actinobacteria strains.</title>
        <authorList>
            <person name="Klenk H.-P."/>
        </authorList>
    </citation>
    <scope>NUCLEOTIDE SEQUENCE [LARGE SCALE GENOMIC DNA]</scope>
    <source>
        <strain evidence="1 2">DSM 15597</strain>
    </source>
</reference>
<organism evidence="1 2">
    <name type="scientific">Propionicimonas paludicola</name>
    <dbReference type="NCBI Taxonomy" id="185243"/>
    <lineage>
        <taxon>Bacteria</taxon>
        <taxon>Bacillati</taxon>
        <taxon>Actinomycetota</taxon>
        <taxon>Actinomycetes</taxon>
        <taxon>Propionibacteriales</taxon>
        <taxon>Nocardioidaceae</taxon>
        <taxon>Propionicimonas</taxon>
    </lineage>
</organism>
<name>A0A2A9CQM4_9ACTN</name>
<evidence type="ECO:0000313" key="2">
    <source>
        <dbReference type="Proteomes" id="UP000226079"/>
    </source>
</evidence>
<gene>
    <name evidence="1" type="ORF">ATK74_0471</name>
</gene>
<evidence type="ECO:0000313" key="1">
    <source>
        <dbReference type="EMBL" id="PFG15950.1"/>
    </source>
</evidence>
<dbReference type="PANTHER" id="PTHR34724">
    <property type="entry name" value="OS12G0596101 PROTEIN"/>
    <property type="match status" value="1"/>
</dbReference>
<dbReference type="AlphaFoldDB" id="A0A2A9CQM4"/>
<dbReference type="Proteomes" id="UP000226079">
    <property type="component" value="Unassembled WGS sequence"/>
</dbReference>
<keyword evidence="2" id="KW-1185">Reference proteome</keyword>
<accession>A0A2A9CQM4</accession>
<protein>
    <submittedName>
        <fullName evidence="1">Uncharacterized protein</fullName>
    </submittedName>
</protein>
<dbReference type="PANTHER" id="PTHR34724:SF2">
    <property type="entry name" value="OS12G0596101 PROTEIN"/>
    <property type="match status" value="1"/>
</dbReference>